<dbReference type="Pfam" id="PF24598">
    <property type="entry name" value="DOP1_C"/>
    <property type="match status" value="1"/>
</dbReference>
<dbReference type="EMBL" id="GL883092">
    <property type="protein sequence ID" value="EGG11604.1"/>
    <property type="molecule type" value="Genomic_DNA"/>
</dbReference>
<feature type="domain" description="DOP1-like C-terminal" evidence="10">
    <location>
        <begin position="1351"/>
        <end position="1773"/>
    </location>
</feature>
<evidence type="ECO:0000256" key="6">
    <source>
        <dbReference type="ARBA" id="ARBA00046326"/>
    </source>
</evidence>
<dbReference type="InterPro" id="IPR040314">
    <property type="entry name" value="DOP1"/>
</dbReference>
<evidence type="ECO:0000256" key="1">
    <source>
        <dbReference type="ARBA" id="ARBA00004395"/>
    </source>
</evidence>
<keyword evidence="5" id="KW-0472">Membrane</keyword>
<feature type="compositionally biased region" description="Polar residues" evidence="7">
    <location>
        <begin position="26"/>
        <end position="49"/>
    </location>
</feature>
<evidence type="ECO:0000256" key="7">
    <source>
        <dbReference type="SAM" id="MobiDB-lite"/>
    </source>
</evidence>
<keyword evidence="4" id="KW-0333">Golgi apparatus</keyword>
<protein>
    <submittedName>
        <fullName evidence="11">Uncharacterized protein</fullName>
    </submittedName>
</protein>
<dbReference type="InParanoid" id="F4R8H3"/>
<dbReference type="OrthoDB" id="297643at2759"/>
<dbReference type="Proteomes" id="UP000001072">
    <property type="component" value="Unassembled WGS sequence"/>
</dbReference>
<dbReference type="PANTHER" id="PTHR14042">
    <property type="entry name" value="DOPEY-RELATED"/>
    <property type="match status" value="1"/>
</dbReference>
<evidence type="ECO:0000313" key="12">
    <source>
        <dbReference type="Proteomes" id="UP000001072"/>
    </source>
</evidence>
<dbReference type="VEuPathDB" id="FungiDB:MELLADRAFT_91046"/>
<evidence type="ECO:0000256" key="3">
    <source>
        <dbReference type="ARBA" id="ARBA00022927"/>
    </source>
</evidence>
<comment type="similarity">
    <text evidence="6">Belongs to the DOP1 family.</text>
</comment>
<dbReference type="InterPro" id="IPR007249">
    <property type="entry name" value="DOP1_N"/>
</dbReference>
<evidence type="ECO:0000256" key="4">
    <source>
        <dbReference type="ARBA" id="ARBA00023034"/>
    </source>
</evidence>
<evidence type="ECO:0000313" key="11">
    <source>
        <dbReference type="EMBL" id="EGG11604.1"/>
    </source>
</evidence>
<feature type="compositionally biased region" description="Low complexity" evidence="7">
    <location>
        <begin position="1"/>
        <end position="13"/>
    </location>
</feature>
<keyword evidence="12" id="KW-1185">Reference proteome</keyword>
<dbReference type="GO" id="GO:0005768">
    <property type="term" value="C:endosome"/>
    <property type="evidence" value="ECO:0007669"/>
    <property type="project" value="TreeGrafter"/>
</dbReference>
<dbReference type="HOGENOM" id="CLU_001197_0_0_1"/>
<dbReference type="Pfam" id="PF04118">
    <property type="entry name" value="Dopey_N"/>
    <property type="match status" value="1"/>
</dbReference>
<evidence type="ECO:0000259" key="10">
    <source>
        <dbReference type="Pfam" id="PF24598"/>
    </source>
</evidence>
<comment type="subcellular location">
    <subcellularLocation>
        <location evidence="1">Golgi apparatus membrane</location>
        <topology evidence="1">Peripheral membrane protein</topology>
    </subcellularLocation>
</comment>
<dbReference type="STRING" id="747676.F4R8H3"/>
<proteinExistence type="inferred from homology"/>
<evidence type="ECO:0000256" key="5">
    <source>
        <dbReference type="ARBA" id="ARBA00023136"/>
    </source>
</evidence>
<dbReference type="Pfam" id="PF24597">
    <property type="entry name" value="TPR_DOP1_M"/>
    <property type="match status" value="1"/>
</dbReference>
<feature type="domain" description="DOP1-like middle TPR" evidence="9">
    <location>
        <begin position="404"/>
        <end position="593"/>
    </location>
</feature>
<feature type="domain" description="DOP1 N-terminal" evidence="8">
    <location>
        <begin position="89"/>
        <end position="390"/>
    </location>
</feature>
<dbReference type="eggNOG" id="KOG3613">
    <property type="taxonomic scope" value="Eukaryota"/>
</dbReference>
<dbReference type="GO" id="GO:0015031">
    <property type="term" value="P:protein transport"/>
    <property type="evidence" value="ECO:0007669"/>
    <property type="project" value="UniProtKB-KW"/>
</dbReference>
<accession>F4R8H3</accession>
<dbReference type="GO" id="GO:0000139">
    <property type="term" value="C:Golgi membrane"/>
    <property type="evidence" value="ECO:0007669"/>
    <property type="project" value="UniProtKB-SubCell"/>
</dbReference>
<dbReference type="RefSeq" id="XP_007405239.1">
    <property type="nucleotide sequence ID" value="XM_007405177.1"/>
</dbReference>
<evidence type="ECO:0000259" key="9">
    <source>
        <dbReference type="Pfam" id="PF24597"/>
    </source>
</evidence>
<dbReference type="GeneID" id="18935764"/>
<dbReference type="PANTHER" id="PTHR14042:SF24">
    <property type="entry name" value="PROTEIN DOPEY-1 HOMOLOG"/>
    <property type="match status" value="1"/>
</dbReference>
<dbReference type="InterPro" id="IPR056457">
    <property type="entry name" value="DOP1_C"/>
</dbReference>
<dbReference type="GO" id="GO:0005829">
    <property type="term" value="C:cytosol"/>
    <property type="evidence" value="ECO:0007669"/>
    <property type="project" value="GOC"/>
</dbReference>
<feature type="region of interest" description="Disordered" evidence="7">
    <location>
        <begin position="1"/>
        <end position="49"/>
    </location>
</feature>
<dbReference type="InterPro" id="IPR016024">
    <property type="entry name" value="ARM-type_fold"/>
</dbReference>
<dbReference type="FunCoup" id="F4R8H3">
    <property type="interactions" value="133"/>
</dbReference>
<name>F4R8H3_MELLP</name>
<evidence type="ECO:0000259" key="8">
    <source>
        <dbReference type="Pfam" id="PF04118"/>
    </source>
</evidence>
<evidence type="ECO:0000256" key="2">
    <source>
        <dbReference type="ARBA" id="ARBA00022448"/>
    </source>
</evidence>
<keyword evidence="3" id="KW-0653">Protein transport</keyword>
<keyword evidence="2" id="KW-0813">Transport</keyword>
<reference evidence="12" key="1">
    <citation type="journal article" date="2011" name="Proc. Natl. Acad. Sci. U.S.A.">
        <title>Obligate biotrophy features unraveled by the genomic analysis of rust fungi.</title>
        <authorList>
            <person name="Duplessis S."/>
            <person name="Cuomo C.A."/>
            <person name="Lin Y.-C."/>
            <person name="Aerts A."/>
            <person name="Tisserant E."/>
            <person name="Veneault-Fourrey C."/>
            <person name="Joly D.L."/>
            <person name="Hacquard S."/>
            <person name="Amselem J."/>
            <person name="Cantarel B.L."/>
            <person name="Chiu R."/>
            <person name="Coutinho P.M."/>
            <person name="Feau N."/>
            <person name="Field M."/>
            <person name="Frey P."/>
            <person name="Gelhaye E."/>
            <person name="Goldberg J."/>
            <person name="Grabherr M.G."/>
            <person name="Kodira C.D."/>
            <person name="Kohler A."/>
            <person name="Kuees U."/>
            <person name="Lindquist E.A."/>
            <person name="Lucas S.M."/>
            <person name="Mago R."/>
            <person name="Mauceli E."/>
            <person name="Morin E."/>
            <person name="Murat C."/>
            <person name="Pangilinan J.L."/>
            <person name="Park R."/>
            <person name="Pearson M."/>
            <person name="Quesneville H."/>
            <person name="Rouhier N."/>
            <person name="Sakthikumar S."/>
            <person name="Salamov A.A."/>
            <person name="Schmutz J."/>
            <person name="Selles B."/>
            <person name="Shapiro H."/>
            <person name="Tanguay P."/>
            <person name="Tuskan G.A."/>
            <person name="Henrissat B."/>
            <person name="Van de Peer Y."/>
            <person name="Rouze P."/>
            <person name="Ellis J.G."/>
            <person name="Dodds P.N."/>
            <person name="Schein J.E."/>
            <person name="Zhong S."/>
            <person name="Hamelin R.C."/>
            <person name="Grigoriev I.V."/>
            <person name="Szabo L.J."/>
            <person name="Martin F."/>
        </authorList>
    </citation>
    <scope>NUCLEOTIDE SEQUENCE [LARGE SCALE GENOMIC DNA]</scope>
    <source>
        <strain evidence="12">98AG31 / pathotype 3-4-7</strain>
    </source>
</reference>
<dbReference type="GO" id="GO:0005802">
    <property type="term" value="C:trans-Golgi network"/>
    <property type="evidence" value="ECO:0007669"/>
    <property type="project" value="TreeGrafter"/>
</dbReference>
<dbReference type="GO" id="GO:0006895">
    <property type="term" value="P:Golgi to endosome transport"/>
    <property type="evidence" value="ECO:0007669"/>
    <property type="project" value="InterPro"/>
</dbReference>
<dbReference type="InterPro" id="IPR056458">
    <property type="entry name" value="TPR_DOP1_M"/>
</dbReference>
<dbReference type="KEGG" id="mlr:MELLADRAFT_91046"/>
<dbReference type="SUPFAM" id="SSF48371">
    <property type="entry name" value="ARM repeat"/>
    <property type="match status" value="1"/>
</dbReference>
<sequence length="1890" mass="210794">MASGHSAPSSSSSIPKPTVKGPALHQVSSIASLRPSNQTPHATLSSASVDKTSAFAEQGEVKSGRALSVSRRARDDWIVSGQEKALSSDSKFRKYAALVERTLLSIDQVNEWADFITFLAKLLKTLQSHPQYSIIPHKLIVAKRLSQCLNPALPQGVHQRALDVYEYILTTIGSDGLRRDLQVWSAGLFPFFQYAATAVRELNIDGPSRLPQPIVLGLYEKHYLPLKADLRPAIKAFILAVLPGLEEETGEHFERVCSLLDQLSGAVSLSFFLQNMWLILITGPGYRISAINFLCRRMPQFEPDRSISPIVGEDVGLMVRGFAAALEDSNILVQRGILDLILNHARLDSHGFIHDTRHLDQLLLTRAALGVVLRRDLSLSRRLYTWLLGPIPATEEPAGQQLNYFRKYGLALVTESLREDMQAEYVDLVVERQRPFKIFIALLDKWEIGGPITEALALDAFRALKGILKPGDTQDELLLTANMLFDALDPHTTWKTLFMSAHTYALSDRPTSDSLSLIRFILKTFRINDEELIRIHIPLMAFVLIDIVDTCKLEGSKIPLLQHEALQVAGTLLQEVPIKIDENEADEADVLASDLSNLQLAQTFYAANTFKEVDHGCIARLKHRKFYTAGLSATLRIVADIASRPSAEKRFEILDAALDVLEALLQSIQAAHVRMELDWKPQAWAPPVLDCLQALAIDASGFASTERLVRVMLKLSDQTSISPAFPIDSRTALSVIIGKLLDFLQRHAAPFFLQAVKLIWDLNKLSKFRHVEGIITSRLSSRDPTTRELAFEAFGNLWRYTEYLLTDDVQLPGACLRIPMLMVLDSLKDDNLVNRRCGEAWMRCSLKSYLRVLDPLFITLISSEIKRSPTTITLGDRTFSIFHYTHPFNQAAVNHALECVLTLARFGGHGFTRIAKTCYMKHSHDPVLRKLLDAAYLCRSPAGLNAATYLDGLVKVLIMYINSDPAPRLTPAMEALNLLIHATISDILQMIVSRGDLTGSDLAMFEDTLSNRLLISIRTSELNLQNKFLHALHAIISAGSASSSQSFRNDSLEIGRSNDRAAQLFTIVVGDGVTTQRNSAVVHHWIDFLLMTIPQFRRSLDDVVNPLIDRLVGRLRTLIYDMMTTYHDDSHDKPMASESTDSDFAVFVNALERLMVVLIEGGGVNTGGGDGTANKGSSERLMSVESSAGLFAGVFGVLGASESAAQLPHERPKTDFQVRLGTATSVLLKSWDIGISISDLNEAESSSSKAHFASRIKIRARKAFERLYKAVPNEVLESIIDHWSSETASYSTDSSTEDHLFVLLDHLAPSAQTIVTMLYERLSAYGHLSQSDRGKAVASASFLPESVLFAFLEAYLSRLEGPIAVQIWTISLTFVRDVLANPTMTKGQTFPTLKCFSILADKISQTSALEDRRMRRDLQDTFVKLCDVSVQGAGKHLEQNKLRAPDSIGDHPSPAVEEDMLISPVPPSIIHDEKKGVDIEKPATASEITTFMSEKALPGCRRFLIEHEKLYAICVNIIYYIITPAFKSRALLIYRTSEVDGTILDLLIEMTKHSAAAKAWRAHVTETFGDPKFFNCSPETGRRWKLIIQALLNTDKERFTEMLSRLTTAPSSNIFTNKEMEMVTRSLNLRRITYAIYAAEYNRFLVHLPSIQEKVVDLLRSNVGEIVHAEVYLCMRVLLCRIANQHLGGFWPIILTELTRLFESMIENTPYSPHFLALALSASKFLDLLLVLQTEDFQIHQWMFITDTVDAIYPPDPWFPHAIIDRLASTLNERSSLPVDRPRSSLIIPSQVSPPIFRLIKPHLSRQGSSTSLSSRVGGFPGRDELLSPAVVVGRRPLLSRTKKIDNVGPLERFFSKISLTNYEACYAGGVVDWDEVEVDLEVDLFDGKD</sequence>
<gene>
    <name evidence="11" type="ORF">MELLADRAFT_91046</name>
</gene>
<organism evidence="12">
    <name type="scientific">Melampsora larici-populina (strain 98AG31 / pathotype 3-4-7)</name>
    <name type="common">Poplar leaf rust fungus</name>
    <dbReference type="NCBI Taxonomy" id="747676"/>
    <lineage>
        <taxon>Eukaryota</taxon>
        <taxon>Fungi</taxon>
        <taxon>Dikarya</taxon>
        <taxon>Basidiomycota</taxon>
        <taxon>Pucciniomycotina</taxon>
        <taxon>Pucciniomycetes</taxon>
        <taxon>Pucciniales</taxon>
        <taxon>Melampsoraceae</taxon>
        <taxon>Melampsora</taxon>
    </lineage>
</organism>